<feature type="domain" description="FAD dependent oxidoreductase central" evidence="6">
    <location>
        <begin position="380"/>
        <end position="434"/>
    </location>
</feature>
<dbReference type="InterPro" id="IPR036188">
    <property type="entry name" value="FAD/NAD-bd_sf"/>
</dbReference>
<dbReference type="InterPro" id="IPR032503">
    <property type="entry name" value="FAO_M"/>
</dbReference>
<protein>
    <submittedName>
        <fullName evidence="7">FAD-dependent oxidoreductase</fullName>
    </submittedName>
</protein>
<reference evidence="7" key="1">
    <citation type="submission" date="2018-10" db="EMBL/GenBank/DDBJ databases">
        <title>Iterative Subtractive Binning of Freshwater Chronoseries Metagenomes Recovers Nearly Complete Genomes from over Four Hundred Novel Species.</title>
        <authorList>
            <person name="Rodriguez-R L.M."/>
            <person name="Tsementzi D."/>
            <person name="Luo C."/>
            <person name="Konstantinidis K.T."/>
        </authorList>
    </citation>
    <scope>NUCLEOTIDE SEQUENCE</scope>
    <source>
        <strain evidence="7">WB5_2A_028</strain>
    </source>
</reference>
<dbReference type="EMBL" id="RFXN01000001">
    <property type="protein sequence ID" value="NBR93274.1"/>
    <property type="molecule type" value="Genomic_DNA"/>
</dbReference>
<dbReference type="SUPFAM" id="SSF54373">
    <property type="entry name" value="FAD-linked reductases, C-terminal domain"/>
    <property type="match status" value="1"/>
</dbReference>
<dbReference type="InterPro" id="IPR028896">
    <property type="entry name" value="GcvT/YgfZ/DmdA"/>
</dbReference>
<proteinExistence type="inferred from homology"/>
<evidence type="ECO:0000259" key="4">
    <source>
        <dbReference type="Pfam" id="PF01571"/>
    </source>
</evidence>
<feature type="domain" description="FAD dependent oxidoreductase" evidence="3">
    <location>
        <begin position="16"/>
        <end position="376"/>
    </location>
</feature>
<dbReference type="SUPFAM" id="SSF103025">
    <property type="entry name" value="Folate-binding domain"/>
    <property type="match status" value="1"/>
</dbReference>
<sequence length="821" mass="91176">MSISSNVKDSLPSRARIVVIGGGVGGTSVAYHLALYGESDVILLDRADLTSGSTFHSAGLVGQLRADPTLTKMNMHSVALYRDLERSDTPPGWRECGSIKLASSPERMEEIRRQIGWARTFGLDLHEISPKEAQERFPLIALDGVVGACIMESDGQVDPSQLSYALASGARKKGVKTYTHTRVLSIKTEKGRVVGVETNKGFIDCEVIVNCGGMFAPEIGRMVEVRIPIVPMSHQYLITENFLPDDAPFLPSLRDPDNLIYFRQEVRGLLMGGYERNSKAWSASYDQIDHIPSDFNGKLLPEEWERFEEIAINSQKRVPKMAEVGVKNFINGPEGFTPDNEFCLGESSVGGFFVAAGFCAHGIAGAGGIGKVVAEWVLAGEPTMDLWHMDIKRFGANYHSPDFTLKRITENYEAYYDIHYPGEERQSARPKKISPVYEWHKKHGAIFGEKSGWERVNYYARTGGDENLRPKGWAGKNWNSSVQIEHHGTRNGAGLFDESSFAKFTVTGEKAGDFLNYLCSNNVVRGIGRTIYTQALNNKGGIESDYTVTQIAEDSFFIVTGTAFGTHDRGWIEKIAREEKFDDIVITDVTDALACFGLWGPNARKILQSLTNEDLSNEAFSFMTSREIEIAGIKVRATRITYVGELGWEMYLPVSQGLELWEALYEAGQKHGLIVAGYKAIESLRLEKGYRAWAGEINSETNPFEAGLGFAVSTRKEFFKGRDEVLRRKDSVTKKLVAIVFDDITEVPLGNEPIRVEGTVIARMKSGGQGYTLGKAIGYSYLPLEYSKPGTEIDVEFFGRWQKGMIMEEPLFDPDGSRIKS</sequence>
<dbReference type="Gene3D" id="3.30.1360.120">
    <property type="entry name" value="Probable tRNA modification gtpase trme, domain 1"/>
    <property type="match status" value="1"/>
</dbReference>
<dbReference type="InterPro" id="IPR027266">
    <property type="entry name" value="TrmE/GcvT-like"/>
</dbReference>
<dbReference type="PANTHER" id="PTHR43757">
    <property type="entry name" value="AMINOMETHYLTRANSFERASE"/>
    <property type="match status" value="1"/>
</dbReference>
<feature type="domain" description="Aminomethyltransferase C-terminal" evidence="5">
    <location>
        <begin position="734"/>
        <end position="813"/>
    </location>
</feature>
<evidence type="ECO:0000256" key="2">
    <source>
        <dbReference type="ARBA" id="ARBA00023002"/>
    </source>
</evidence>
<dbReference type="Proteomes" id="UP000740727">
    <property type="component" value="Unassembled WGS sequence"/>
</dbReference>
<dbReference type="InterPro" id="IPR013977">
    <property type="entry name" value="GcvT_C"/>
</dbReference>
<name>A0A965GC59_9PROT</name>
<dbReference type="Gene3D" id="3.30.70.1400">
    <property type="entry name" value="Aminomethyltransferase beta-barrel domains"/>
    <property type="match status" value="1"/>
</dbReference>
<feature type="domain" description="GCVT N-terminal" evidence="4">
    <location>
        <begin position="436"/>
        <end position="716"/>
    </location>
</feature>
<organism evidence="7 8">
    <name type="scientific">Candidatus Fonsibacter lacus</name>
    <dbReference type="NCBI Taxonomy" id="2576439"/>
    <lineage>
        <taxon>Bacteria</taxon>
        <taxon>Pseudomonadati</taxon>
        <taxon>Pseudomonadota</taxon>
        <taxon>Alphaproteobacteria</taxon>
        <taxon>Candidatus Pelagibacterales</taxon>
        <taxon>Candidatus Pelagibacterales incertae sedis</taxon>
        <taxon>Candidatus Fonsibacter</taxon>
    </lineage>
</organism>
<dbReference type="GO" id="GO:0016491">
    <property type="term" value="F:oxidoreductase activity"/>
    <property type="evidence" value="ECO:0007669"/>
    <property type="project" value="UniProtKB-KW"/>
</dbReference>
<dbReference type="Pfam" id="PF01571">
    <property type="entry name" value="GCV_T"/>
    <property type="match status" value="1"/>
</dbReference>
<dbReference type="PANTHER" id="PTHR43757:SF2">
    <property type="entry name" value="AMINOMETHYLTRANSFERASE, MITOCHONDRIAL"/>
    <property type="match status" value="1"/>
</dbReference>
<comment type="similarity">
    <text evidence="1">Belongs to the GcvT family.</text>
</comment>
<accession>A0A965GC59</accession>
<keyword evidence="2" id="KW-0560">Oxidoreductase</keyword>
<dbReference type="AlphaFoldDB" id="A0A965GC59"/>
<dbReference type="InterPro" id="IPR006222">
    <property type="entry name" value="GCVT_N"/>
</dbReference>
<comment type="caution">
    <text evidence="7">The sequence shown here is derived from an EMBL/GenBank/DDBJ whole genome shotgun (WGS) entry which is preliminary data.</text>
</comment>
<evidence type="ECO:0000259" key="3">
    <source>
        <dbReference type="Pfam" id="PF01266"/>
    </source>
</evidence>
<evidence type="ECO:0000313" key="7">
    <source>
        <dbReference type="EMBL" id="NBR93274.1"/>
    </source>
</evidence>
<dbReference type="Pfam" id="PF08669">
    <property type="entry name" value="GCV_T_C"/>
    <property type="match status" value="1"/>
</dbReference>
<dbReference type="SUPFAM" id="SSF51905">
    <property type="entry name" value="FAD/NAD(P)-binding domain"/>
    <property type="match status" value="1"/>
</dbReference>
<dbReference type="InterPro" id="IPR029043">
    <property type="entry name" value="GcvT/YgfZ_C"/>
</dbReference>
<dbReference type="InterPro" id="IPR006076">
    <property type="entry name" value="FAD-dep_OxRdtase"/>
</dbReference>
<dbReference type="Gene3D" id="2.40.30.110">
    <property type="entry name" value="Aminomethyltransferase beta-barrel domains"/>
    <property type="match status" value="1"/>
</dbReference>
<gene>
    <name evidence="7" type="ORF">EBT44_00145</name>
</gene>
<dbReference type="Pfam" id="PF16350">
    <property type="entry name" value="FAO_M"/>
    <property type="match status" value="1"/>
</dbReference>
<evidence type="ECO:0000256" key="1">
    <source>
        <dbReference type="ARBA" id="ARBA00008609"/>
    </source>
</evidence>
<dbReference type="Gene3D" id="3.30.9.10">
    <property type="entry name" value="D-Amino Acid Oxidase, subunit A, domain 2"/>
    <property type="match status" value="1"/>
</dbReference>
<evidence type="ECO:0000259" key="6">
    <source>
        <dbReference type="Pfam" id="PF16350"/>
    </source>
</evidence>
<evidence type="ECO:0000259" key="5">
    <source>
        <dbReference type="Pfam" id="PF08669"/>
    </source>
</evidence>
<dbReference type="Pfam" id="PF01266">
    <property type="entry name" value="DAO"/>
    <property type="match status" value="1"/>
</dbReference>
<evidence type="ECO:0000313" key="8">
    <source>
        <dbReference type="Proteomes" id="UP000740727"/>
    </source>
</evidence>
<dbReference type="Gene3D" id="3.50.50.60">
    <property type="entry name" value="FAD/NAD(P)-binding domain"/>
    <property type="match status" value="1"/>
</dbReference>
<dbReference type="SUPFAM" id="SSF101790">
    <property type="entry name" value="Aminomethyltransferase beta-barrel domain"/>
    <property type="match status" value="1"/>
</dbReference>